<evidence type="ECO:0000256" key="2">
    <source>
        <dbReference type="ARBA" id="ARBA00004127"/>
    </source>
</evidence>
<keyword evidence="9 17" id="KW-1133">Transmembrane helix</keyword>
<gene>
    <name evidence="19" type="primary">pssA</name>
    <name evidence="19" type="ORF">ACFQ2F_07040</name>
</gene>
<dbReference type="Pfam" id="PF01066">
    <property type="entry name" value="CDP-OH_P_transf"/>
    <property type="match status" value="1"/>
</dbReference>
<evidence type="ECO:0000256" key="9">
    <source>
        <dbReference type="ARBA" id="ARBA00022989"/>
    </source>
</evidence>
<sequence length="317" mass="34045">MSLFPPFDPQREDRKPRPRVFPRGQVPIRVLLPNFFTLLGLCAGLTAIRMAIESRWDVAVAALVFAAFLDGIDGRLARLLKASTRFGAELDSLADFVNFGVAPAIIMFSWALEDLRGMGWIAVLVFAVCAALRLARFNAALDDPNQPAWKSAFFVGVPAPAGAIILLLPLYLQDLGLHLPSLTPLVLIYTIAIGLLMVSRVPTFSGKLIGKRISREYVLPIFVLGALFVALLLTYPSLTLSVGSLTYLAVIPLSFHRYRTRARAELATAETVPDAAEGAGPSTDEAKNADGDAEDAPSLNGGSRGAKDEDAGEKPAS</sequence>
<evidence type="ECO:0000256" key="8">
    <source>
        <dbReference type="ARBA" id="ARBA00022692"/>
    </source>
</evidence>
<feature type="transmembrane region" description="Helical" evidence="17">
    <location>
        <begin position="177"/>
        <end position="196"/>
    </location>
</feature>
<dbReference type="GO" id="GO:0003882">
    <property type="term" value="F:CDP-diacylglycerol-serine O-phosphatidyltransferase activity"/>
    <property type="evidence" value="ECO:0007669"/>
    <property type="project" value="UniProtKB-EC"/>
</dbReference>
<reference evidence="20" key="1">
    <citation type="journal article" date="2019" name="Int. J. Syst. Evol. Microbiol.">
        <title>The Global Catalogue of Microorganisms (GCM) 10K type strain sequencing project: providing services to taxonomists for standard genome sequencing and annotation.</title>
        <authorList>
            <consortium name="The Broad Institute Genomics Platform"/>
            <consortium name="The Broad Institute Genome Sequencing Center for Infectious Disease"/>
            <person name="Wu L."/>
            <person name="Ma J."/>
        </authorList>
    </citation>
    <scope>NUCLEOTIDE SEQUENCE [LARGE SCALE GENOMIC DNA]</scope>
    <source>
        <strain evidence="20">CCUG 61697</strain>
    </source>
</reference>
<keyword evidence="20" id="KW-1185">Reference proteome</keyword>
<accession>A0ABW3JBR0</accession>
<feature type="transmembrane region" description="Helical" evidence="17">
    <location>
        <begin position="93"/>
        <end position="112"/>
    </location>
</feature>
<evidence type="ECO:0000256" key="3">
    <source>
        <dbReference type="ARBA" id="ARBA00010441"/>
    </source>
</evidence>
<feature type="domain" description="CDP-alcohol phosphatidyltransferase C-terminal" evidence="18">
    <location>
        <begin position="216"/>
        <end position="252"/>
    </location>
</feature>
<evidence type="ECO:0000256" key="12">
    <source>
        <dbReference type="ARBA" id="ARBA00023209"/>
    </source>
</evidence>
<organism evidence="19 20">
    <name type="scientific">Methyloligella solikamskensis</name>
    <dbReference type="NCBI Taxonomy" id="1177756"/>
    <lineage>
        <taxon>Bacteria</taxon>
        <taxon>Pseudomonadati</taxon>
        <taxon>Pseudomonadota</taxon>
        <taxon>Alphaproteobacteria</taxon>
        <taxon>Hyphomicrobiales</taxon>
        <taxon>Hyphomicrobiaceae</taxon>
        <taxon>Methyloligella</taxon>
    </lineage>
</organism>
<dbReference type="InterPro" id="IPR048254">
    <property type="entry name" value="CDP_ALCOHOL_P_TRANSF_CS"/>
</dbReference>
<dbReference type="InterPro" id="IPR012616">
    <property type="entry name" value="CDP-OH_P_trans_C"/>
</dbReference>
<comment type="catalytic activity">
    <reaction evidence="1">
        <text>a CDP-1,2-diacyl-sn-glycerol + L-serine = a 1,2-diacyl-sn-glycero-3-phospho-L-serine + CMP + H(+)</text>
        <dbReference type="Rhea" id="RHEA:16913"/>
        <dbReference type="ChEBI" id="CHEBI:15378"/>
        <dbReference type="ChEBI" id="CHEBI:33384"/>
        <dbReference type="ChEBI" id="CHEBI:57262"/>
        <dbReference type="ChEBI" id="CHEBI:58332"/>
        <dbReference type="ChEBI" id="CHEBI:60377"/>
        <dbReference type="EC" id="2.7.8.8"/>
    </reaction>
</comment>
<evidence type="ECO:0000256" key="17">
    <source>
        <dbReference type="SAM" id="Phobius"/>
    </source>
</evidence>
<evidence type="ECO:0000256" key="10">
    <source>
        <dbReference type="ARBA" id="ARBA00023098"/>
    </source>
</evidence>
<evidence type="ECO:0000256" key="11">
    <source>
        <dbReference type="ARBA" id="ARBA00023136"/>
    </source>
</evidence>
<feature type="transmembrane region" description="Helical" evidence="17">
    <location>
        <begin position="151"/>
        <end position="171"/>
    </location>
</feature>
<dbReference type="InterPro" id="IPR004533">
    <property type="entry name" value="CDP-diaglyc--ser_O-PTrfase"/>
</dbReference>
<keyword evidence="7 15" id="KW-0808">Transferase</keyword>
<dbReference type="InterPro" id="IPR050324">
    <property type="entry name" value="CDP-alcohol_PTase-I"/>
</dbReference>
<dbReference type="EMBL" id="JBHTJO010000001">
    <property type="protein sequence ID" value="MFD0986852.1"/>
    <property type="molecule type" value="Genomic_DNA"/>
</dbReference>
<feature type="compositionally biased region" description="Basic and acidic residues" evidence="16">
    <location>
        <begin position="305"/>
        <end position="317"/>
    </location>
</feature>
<keyword evidence="13" id="KW-1208">Phospholipid metabolism</keyword>
<evidence type="ECO:0000256" key="4">
    <source>
        <dbReference type="ARBA" id="ARBA00013174"/>
    </source>
</evidence>
<dbReference type="InterPro" id="IPR000462">
    <property type="entry name" value="CDP-OH_P_trans"/>
</dbReference>
<dbReference type="PROSITE" id="PS00379">
    <property type="entry name" value="CDP_ALCOHOL_P_TRANSF"/>
    <property type="match status" value="1"/>
</dbReference>
<dbReference type="NCBIfam" id="TIGR00473">
    <property type="entry name" value="pssA"/>
    <property type="match status" value="1"/>
</dbReference>
<protein>
    <recommendedName>
        <fullName evidence="5">CDP-diacylglycerol--serine O-phosphatidyltransferase</fullName>
        <ecNumber evidence="4">2.7.8.8</ecNumber>
    </recommendedName>
    <alternativeName>
        <fullName evidence="14">Phosphatidylserine synthase</fullName>
    </alternativeName>
</protein>
<keyword evidence="10" id="KW-0443">Lipid metabolism</keyword>
<dbReference type="Pfam" id="PF08009">
    <property type="entry name" value="CDP-OH_P_tran_2"/>
    <property type="match status" value="1"/>
</dbReference>
<dbReference type="EC" id="2.7.8.8" evidence="4"/>
<feature type="transmembrane region" description="Helical" evidence="17">
    <location>
        <begin position="118"/>
        <end position="139"/>
    </location>
</feature>
<comment type="subcellular location">
    <subcellularLocation>
        <location evidence="2">Endomembrane system</location>
        <topology evidence="2">Multi-pass membrane protein</topology>
    </subcellularLocation>
</comment>
<evidence type="ECO:0000256" key="1">
    <source>
        <dbReference type="ARBA" id="ARBA00000287"/>
    </source>
</evidence>
<evidence type="ECO:0000256" key="14">
    <source>
        <dbReference type="ARBA" id="ARBA00032361"/>
    </source>
</evidence>
<dbReference type="InterPro" id="IPR043130">
    <property type="entry name" value="CDP-OH_PTrfase_TM_dom"/>
</dbReference>
<evidence type="ECO:0000256" key="16">
    <source>
        <dbReference type="SAM" id="MobiDB-lite"/>
    </source>
</evidence>
<feature type="transmembrane region" description="Helical" evidence="17">
    <location>
        <begin position="217"/>
        <end position="235"/>
    </location>
</feature>
<dbReference type="Gene3D" id="1.20.120.1760">
    <property type="match status" value="1"/>
</dbReference>
<dbReference type="Proteomes" id="UP001597102">
    <property type="component" value="Unassembled WGS sequence"/>
</dbReference>
<dbReference type="PANTHER" id="PTHR14269:SF61">
    <property type="entry name" value="CDP-DIACYLGLYCEROL--SERINE O-PHOSPHATIDYLTRANSFERASE"/>
    <property type="match status" value="1"/>
</dbReference>
<comment type="similarity">
    <text evidence="3 15">Belongs to the CDP-alcohol phosphatidyltransferase class-I family.</text>
</comment>
<evidence type="ECO:0000259" key="18">
    <source>
        <dbReference type="Pfam" id="PF08009"/>
    </source>
</evidence>
<feature type="region of interest" description="Disordered" evidence="16">
    <location>
        <begin position="269"/>
        <end position="317"/>
    </location>
</feature>
<evidence type="ECO:0000256" key="5">
    <source>
        <dbReference type="ARBA" id="ARBA00017171"/>
    </source>
</evidence>
<name>A0ABW3JBR0_9HYPH</name>
<dbReference type="RefSeq" id="WP_379087750.1">
    <property type="nucleotide sequence ID" value="NZ_JBHTJO010000001.1"/>
</dbReference>
<evidence type="ECO:0000256" key="15">
    <source>
        <dbReference type="RuleBase" id="RU003750"/>
    </source>
</evidence>
<keyword evidence="8 17" id="KW-0812">Transmembrane</keyword>
<evidence type="ECO:0000256" key="13">
    <source>
        <dbReference type="ARBA" id="ARBA00023264"/>
    </source>
</evidence>
<keyword evidence="12" id="KW-0594">Phospholipid biosynthesis</keyword>
<dbReference type="PANTHER" id="PTHR14269">
    <property type="entry name" value="CDP-DIACYLGLYCEROL--GLYCEROL-3-PHOSPHATE 3-PHOSPHATIDYLTRANSFERASE-RELATED"/>
    <property type="match status" value="1"/>
</dbReference>
<feature type="transmembrane region" description="Helical" evidence="17">
    <location>
        <begin position="26"/>
        <end position="48"/>
    </location>
</feature>
<evidence type="ECO:0000256" key="6">
    <source>
        <dbReference type="ARBA" id="ARBA00022516"/>
    </source>
</evidence>
<proteinExistence type="inferred from homology"/>
<evidence type="ECO:0000256" key="7">
    <source>
        <dbReference type="ARBA" id="ARBA00022679"/>
    </source>
</evidence>
<evidence type="ECO:0000313" key="19">
    <source>
        <dbReference type="EMBL" id="MFD0986852.1"/>
    </source>
</evidence>
<comment type="caution">
    <text evidence="19">The sequence shown here is derived from an EMBL/GenBank/DDBJ whole genome shotgun (WGS) entry which is preliminary data.</text>
</comment>
<evidence type="ECO:0000313" key="20">
    <source>
        <dbReference type="Proteomes" id="UP001597102"/>
    </source>
</evidence>
<keyword evidence="11 17" id="KW-0472">Membrane</keyword>
<keyword evidence="6" id="KW-0444">Lipid biosynthesis</keyword>